<dbReference type="GO" id="GO:0006508">
    <property type="term" value="P:proteolysis"/>
    <property type="evidence" value="ECO:0007669"/>
    <property type="project" value="UniProtKB-KW"/>
</dbReference>
<reference evidence="4 5" key="1">
    <citation type="submission" date="2019-02" db="EMBL/GenBank/DDBJ databases">
        <title>Deep-cultivation of Planctomycetes and their phenomic and genomic characterization uncovers novel biology.</title>
        <authorList>
            <person name="Wiegand S."/>
            <person name="Jogler M."/>
            <person name="Boedeker C."/>
            <person name="Pinto D."/>
            <person name="Vollmers J."/>
            <person name="Rivas-Marin E."/>
            <person name="Kohn T."/>
            <person name="Peeters S.H."/>
            <person name="Heuer A."/>
            <person name="Rast P."/>
            <person name="Oberbeckmann S."/>
            <person name="Bunk B."/>
            <person name="Jeske O."/>
            <person name="Meyerdierks A."/>
            <person name="Storesund J.E."/>
            <person name="Kallscheuer N."/>
            <person name="Luecker S."/>
            <person name="Lage O.M."/>
            <person name="Pohl T."/>
            <person name="Merkel B.J."/>
            <person name="Hornburger P."/>
            <person name="Mueller R.-W."/>
            <person name="Bruemmer F."/>
            <person name="Labrenz M."/>
            <person name="Spormann A.M."/>
            <person name="Op den Camp H."/>
            <person name="Overmann J."/>
            <person name="Amann R."/>
            <person name="Jetten M.S.M."/>
            <person name="Mascher T."/>
            <person name="Medema M.H."/>
            <person name="Devos D.P."/>
            <person name="Kaster A.-K."/>
            <person name="Ovreas L."/>
            <person name="Rohde M."/>
            <person name="Galperin M.Y."/>
            <person name="Jogler C."/>
        </authorList>
    </citation>
    <scope>NUCLEOTIDE SEQUENCE [LARGE SCALE GENOMIC DNA]</scope>
    <source>
        <strain evidence="4 5">V22</strain>
    </source>
</reference>
<dbReference type="KEGG" id="chya:V22_01630"/>
<accession>A0A517T3L5</accession>
<name>A0A517T3L5_9PLAN</name>
<dbReference type="Pfam" id="PF00675">
    <property type="entry name" value="Peptidase_M16"/>
    <property type="match status" value="1"/>
</dbReference>
<keyword evidence="4" id="KW-0378">Hydrolase</keyword>
<dbReference type="Pfam" id="PF05193">
    <property type="entry name" value="Peptidase_M16_C"/>
    <property type="match status" value="1"/>
</dbReference>
<sequence>MQFHQQVLGNGLNVVAEVNPNAFSSAVGFFVRTGSRDETDAVSGVSHFLEHMAFKGDDNYSADDVNRIFDELGADYNASTSEEITLYYAAVLPEYLPKTLELLATLIRPSLRQDDFDMEKQVILEEIGMYDDQPSFLVYDKAMSSHFAGHPLGRSILGTVESISALTSAQMREYHATHYVGSNITLALAGAIDWPQVVDLANQFCGHIPAGSIPRPTNEATPPGGLELMRRESSTQQYVMQMAPAPPARSPMRFAAELLSVIVGDDSGSRMYWDLVDSGLCEAAELGFNEFDGSGAWMTFLSGMPETTAQNLDRITAIYQKVNESGVTEEELEQAKNKAASRIVLRSERPMGRLSALGSNWVYRGEYDTVADDLSRIKAVTQDDILELLEAYPIAQTTTVAIGPLESL</sequence>
<dbReference type="EC" id="3.4.24.55" evidence="4"/>
<evidence type="ECO:0000313" key="4">
    <source>
        <dbReference type="EMBL" id="QDT62965.1"/>
    </source>
</evidence>
<dbReference type="Gene3D" id="3.30.830.10">
    <property type="entry name" value="Metalloenzyme, LuxS/M16 peptidase-like"/>
    <property type="match status" value="2"/>
</dbReference>
<protein>
    <submittedName>
        <fullName evidence="4">Protease 3</fullName>
        <ecNumber evidence="4">3.4.24.55</ecNumber>
    </submittedName>
</protein>
<dbReference type="PANTHER" id="PTHR11851:SF49">
    <property type="entry name" value="MITOCHONDRIAL-PROCESSING PEPTIDASE SUBUNIT ALPHA"/>
    <property type="match status" value="1"/>
</dbReference>
<evidence type="ECO:0000259" key="3">
    <source>
        <dbReference type="Pfam" id="PF05193"/>
    </source>
</evidence>
<dbReference type="InterPro" id="IPR050361">
    <property type="entry name" value="MPP/UQCRC_Complex"/>
</dbReference>
<keyword evidence="5" id="KW-1185">Reference proteome</keyword>
<evidence type="ECO:0000256" key="1">
    <source>
        <dbReference type="ARBA" id="ARBA00007261"/>
    </source>
</evidence>
<dbReference type="RefSeq" id="WP_145258900.1">
    <property type="nucleotide sequence ID" value="NZ_CP036316.1"/>
</dbReference>
<dbReference type="OrthoDB" id="9811314at2"/>
<dbReference type="SUPFAM" id="SSF63411">
    <property type="entry name" value="LuxS/MPP-like metallohydrolase"/>
    <property type="match status" value="2"/>
</dbReference>
<gene>
    <name evidence="4" type="primary">ptrA_1</name>
    <name evidence="4" type="ORF">V22_01630</name>
</gene>
<dbReference type="GO" id="GO:0046872">
    <property type="term" value="F:metal ion binding"/>
    <property type="evidence" value="ECO:0007669"/>
    <property type="project" value="InterPro"/>
</dbReference>
<dbReference type="GO" id="GO:0004222">
    <property type="term" value="F:metalloendopeptidase activity"/>
    <property type="evidence" value="ECO:0007669"/>
    <property type="project" value="UniProtKB-EC"/>
</dbReference>
<keyword evidence="4" id="KW-0645">Protease</keyword>
<dbReference type="PANTHER" id="PTHR11851">
    <property type="entry name" value="METALLOPROTEASE"/>
    <property type="match status" value="1"/>
</dbReference>
<feature type="domain" description="Peptidase M16 C-terminal" evidence="3">
    <location>
        <begin position="166"/>
        <end position="338"/>
    </location>
</feature>
<dbReference type="Proteomes" id="UP000319976">
    <property type="component" value="Chromosome"/>
</dbReference>
<proteinExistence type="inferred from homology"/>
<dbReference type="AlphaFoldDB" id="A0A517T3L5"/>
<dbReference type="InterPro" id="IPR007863">
    <property type="entry name" value="Peptidase_M16_C"/>
</dbReference>
<organism evidence="4 5">
    <name type="scientific">Calycomorphotria hydatis</name>
    <dbReference type="NCBI Taxonomy" id="2528027"/>
    <lineage>
        <taxon>Bacteria</taxon>
        <taxon>Pseudomonadati</taxon>
        <taxon>Planctomycetota</taxon>
        <taxon>Planctomycetia</taxon>
        <taxon>Planctomycetales</taxon>
        <taxon>Planctomycetaceae</taxon>
        <taxon>Calycomorphotria</taxon>
    </lineage>
</organism>
<dbReference type="EMBL" id="CP036316">
    <property type="protein sequence ID" value="QDT62965.1"/>
    <property type="molecule type" value="Genomic_DNA"/>
</dbReference>
<evidence type="ECO:0000259" key="2">
    <source>
        <dbReference type="Pfam" id="PF00675"/>
    </source>
</evidence>
<feature type="domain" description="Peptidase M16 N-terminal" evidence="2">
    <location>
        <begin position="14"/>
        <end position="159"/>
    </location>
</feature>
<evidence type="ECO:0000313" key="5">
    <source>
        <dbReference type="Proteomes" id="UP000319976"/>
    </source>
</evidence>
<dbReference type="InterPro" id="IPR011765">
    <property type="entry name" value="Pept_M16_N"/>
</dbReference>
<dbReference type="InterPro" id="IPR011249">
    <property type="entry name" value="Metalloenz_LuxS/M16"/>
</dbReference>
<comment type="similarity">
    <text evidence="1">Belongs to the peptidase M16 family.</text>
</comment>